<organism evidence="7">
    <name type="scientific">Chlorella variabilis</name>
    <name type="common">Green alga</name>
    <dbReference type="NCBI Taxonomy" id="554065"/>
    <lineage>
        <taxon>Eukaryota</taxon>
        <taxon>Viridiplantae</taxon>
        <taxon>Chlorophyta</taxon>
        <taxon>core chlorophytes</taxon>
        <taxon>Trebouxiophyceae</taxon>
        <taxon>Chlorellales</taxon>
        <taxon>Chlorellaceae</taxon>
        <taxon>Chlorella clade</taxon>
        <taxon>Chlorella</taxon>
    </lineage>
</organism>
<feature type="compositionally biased region" description="Low complexity" evidence="4">
    <location>
        <begin position="225"/>
        <end position="248"/>
    </location>
</feature>
<feature type="compositionally biased region" description="Low complexity" evidence="4">
    <location>
        <begin position="276"/>
        <end position="294"/>
    </location>
</feature>
<dbReference type="Pfam" id="PF03110">
    <property type="entry name" value="SBP"/>
    <property type="match status" value="1"/>
</dbReference>
<evidence type="ECO:0000259" key="5">
    <source>
        <dbReference type="PROSITE" id="PS51141"/>
    </source>
</evidence>
<dbReference type="RefSeq" id="XP_005848195.1">
    <property type="nucleotide sequence ID" value="XM_005848133.1"/>
</dbReference>
<accession>E1ZDV6</accession>
<evidence type="ECO:0000313" key="6">
    <source>
        <dbReference type="EMBL" id="EFN56093.1"/>
    </source>
</evidence>
<feature type="compositionally biased region" description="Polar residues" evidence="4">
    <location>
        <begin position="186"/>
        <end position="199"/>
    </location>
</feature>
<dbReference type="PANTHER" id="PTHR31251:SF169">
    <property type="entry name" value="SQUAMOSA PROMOTER-BINDING-LIKE PROTEIN 8"/>
    <property type="match status" value="1"/>
</dbReference>
<gene>
    <name evidence="6" type="ORF">CHLNCDRAFT_145623</name>
</gene>
<feature type="domain" description="SBP-type" evidence="5">
    <location>
        <begin position="26"/>
        <end position="101"/>
    </location>
</feature>
<dbReference type="Gene3D" id="4.10.1100.10">
    <property type="entry name" value="Transcription factor, SBP-box domain"/>
    <property type="match status" value="1"/>
</dbReference>
<feature type="compositionally biased region" description="Pro residues" evidence="4">
    <location>
        <begin position="249"/>
        <end position="275"/>
    </location>
</feature>
<dbReference type="InterPro" id="IPR044817">
    <property type="entry name" value="SBP-like"/>
</dbReference>
<dbReference type="GO" id="GO:0005634">
    <property type="term" value="C:nucleus"/>
    <property type="evidence" value="ECO:0007669"/>
    <property type="project" value="InterPro"/>
</dbReference>
<sequence>MQQEGLAALQLGALDAPRPYQSARKGPACAVCQCSLRDARVFHQRYHVCPEHATADQVVLHGVLQRFCQQCGRFHELERFAPSMRSCRQQLARHAERRRHRRAVAAAAKAAARTAPPSGAHLSAPGGAVMPAPPTAAAPGSGLPLPDAKRPRLEGPEAQLAALLQQQAAAAGVKLEQADAGGTGSGRQQDGSCASVQSTHSTHINNTADGLDALLAAAQEEEQEVGQQARAAAAATKPAKPAAAAWPPAAAPPPAPPPPPPQWAPTAPALPPLPLPETWQPAQPAWQQQQWDQPRFPPAWEAPPALAQAQAQAQAGWELPHFPPAWEVPQTIPLYLPAFRVTYAYSGPEAVMWQDG</sequence>
<evidence type="ECO:0000256" key="1">
    <source>
        <dbReference type="ARBA" id="ARBA00022723"/>
    </source>
</evidence>
<keyword evidence="2" id="KW-0863">Zinc-finger</keyword>
<evidence type="ECO:0000256" key="3">
    <source>
        <dbReference type="ARBA" id="ARBA00022833"/>
    </source>
</evidence>
<dbReference type="GO" id="GO:0008270">
    <property type="term" value="F:zinc ion binding"/>
    <property type="evidence" value="ECO:0007669"/>
    <property type="project" value="UniProtKB-KW"/>
</dbReference>
<evidence type="ECO:0000256" key="4">
    <source>
        <dbReference type="SAM" id="MobiDB-lite"/>
    </source>
</evidence>
<dbReference type="Proteomes" id="UP000008141">
    <property type="component" value="Unassembled WGS sequence"/>
</dbReference>
<evidence type="ECO:0000313" key="7">
    <source>
        <dbReference type="Proteomes" id="UP000008141"/>
    </source>
</evidence>
<feature type="region of interest" description="Disordered" evidence="4">
    <location>
        <begin position="220"/>
        <end position="312"/>
    </location>
</feature>
<dbReference type="PANTHER" id="PTHR31251">
    <property type="entry name" value="SQUAMOSA PROMOTER-BINDING-LIKE PROTEIN 4"/>
    <property type="match status" value="1"/>
</dbReference>
<feature type="region of interest" description="Disordered" evidence="4">
    <location>
        <begin position="92"/>
        <end position="151"/>
    </location>
</feature>
<dbReference type="GeneID" id="17355241"/>
<feature type="region of interest" description="Disordered" evidence="4">
    <location>
        <begin position="175"/>
        <end position="199"/>
    </location>
</feature>
<dbReference type="InParanoid" id="E1ZDV6"/>
<keyword evidence="1" id="KW-0479">Metal-binding</keyword>
<dbReference type="AlphaFoldDB" id="E1ZDV6"/>
<dbReference type="InterPro" id="IPR036893">
    <property type="entry name" value="SBP_sf"/>
</dbReference>
<dbReference type="eggNOG" id="ENOG502QS71">
    <property type="taxonomic scope" value="Eukaryota"/>
</dbReference>
<feature type="compositionally biased region" description="Low complexity" evidence="4">
    <location>
        <begin position="104"/>
        <end position="115"/>
    </location>
</feature>
<reference evidence="6 7" key="1">
    <citation type="journal article" date="2010" name="Plant Cell">
        <title>The Chlorella variabilis NC64A genome reveals adaptation to photosymbiosis, coevolution with viruses, and cryptic sex.</title>
        <authorList>
            <person name="Blanc G."/>
            <person name="Duncan G."/>
            <person name="Agarkova I."/>
            <person name="Borodovsky M."/>
            <person name="Gurnon J."/>
            <person name="Kuo A."/>
            <person name="Lindquist E."/>
            <person name="Lucas S."/>
            <person name="Pangilinan J."/>
            <person name="Polle J."/>
            <person name="Salamov A."/>
            <person name="Terry A."/>
            <person name="Yamada T."/>
            <person name="Dunigan D.D."/>
            <person name="Grigoriev I.V."/>
            <person name="Claverie J.M."/>
            <person name="Van Etten J.L."/>
        </authorList>
    </citation>
    <scope>NUCLEOTIDE SEQUENCE [LARGE SCALE GENOMIC DNA]</scope>
    <source>
        <strain evidence="6 7">NC64A</strain>
    </source>
</reference>
<dbReference type="SUPFAM" id="SSF103612">
    <property type="entry name" value="SBT domain"/>
    <property type="match status" value="1"/>
</dbReference>
<feature type="compositionally biased region" description="Low complexity" evidence="4">
    <location>
        <begin position="302"/>
        <end position="312"/>
    </location>
</feature>
<keyword evidence="7" id="KW-1185">Reference proteome</keyword>
<dbReference type="GO" id="GO:0003677">
    <property type="term" value="F:DNA binding"/>
    <property type="evidence" value="ECO:0007669"/>
    <property type="project" value="InterPro"/>
</dbReference>
<proteinExistence type="predicted"/>
<protein>
    <recommendedName>
        <fullName evidence="5">SBP-type domain-containing protein</fullName>
    </recommendedName>
</protein>
<feature type="compositionally biased region" description="Low complexity" evidence="4">
    <location>
        <begin position="137"/>
        <end position="146"/>
    </location>
</feature>
<name>E1ZDV6_CHLVA</name>
<dbReference type="EMBL" id="GL433843">
    <property type="protein sequence ID" value="EFN56093.1"/>
    <property type="molecule type" value="Genomic_DNA"/>
</dbReference>
<dbReference type="STRING" id="554065.E1ZDV6"/>
<dbReference type="OrthoDB" id="515128at2759"/>
<keyword evidence="3" id="KW-0862">Zinc</keyword>
<evidence type="ECO:0000256" key="2">
    <source>
        <dbReference type="ARBA" id="ARBA00022771"/>
    </source>
</evidence>
<dbReference type="InterPro" id="IPR004333">
    <property type="entry name" value="SBP_dom"/>
</dbReference>
<dbReference type="KEGG" id="cvr:CHLNCDRAFT_145623"/>
<dbReference type="PROSITE" id="PS51141">
    <property type="entry name" value="ZF_SBP"/>
    <property type="match status" value="1"/>
</dbReference>